<sequence length="209" mass="24486">MQQTEKKNIRTIIFDLGAVLIDWNPRHLYRQLFSSEEEMETFLREVCTSDWNEAQDEGRTLAEGTHLLVNSFPHHEENIRAFYGRWSEMLGGEITGTKEILQQLKRSGRYHLYALTNWSDETFPIAWELYESLHWFDGIVVSGKEKMRKPAPAFFQLLLDRYNVDASTSLFIDDNLRNVIAAREFGIDSILFENPEQLRIALENRSIII</sequence>
<dbReference type="EMBL" id="FOJG01000002">
    <property type="protein sequence ID" value="SEW54463.1"/>
    <property type="molecule type" value="Genomic_DNA"/>
</dbReference>
<organism evidence="1 2">
    <name type="scientific">Chitinophaga arvensicola</name>
    <dbReference type="NCBI Taxonomy" id="29529"/>
    <lineage>
        <taxon>Bacteria</taxon>
        <taxon>Pseudomonadati</taxon>
        <taxon>Bacteroidota</taxon>
        <taxon>Chitinophagia</taxon>
        <taxon>Chitinophagales</taxon>
        <taxon>Chitinophagaceae</taxon>
        <taxon>Chitinophaga</taxon>
    </lineage>
</organism>
<evidence type="ECO:0000313" key="1">
    <source>
        <dbReference type="EMBL" id="SEW54463.1"/>
    </source>
</evidence>
<dbReference type="Pfam" id="PF00702">
    <property type="entry name" value="Hydrolase"/>
    <property type="match status" value="1"/>
</dbReference>
<dbReference type="SUPFAM" id="SSF56784">
    <property type="entry name" value="HAD-like"/>
    <property type="match status" value="1"/>
</dbReference>
<dbReference type="STRING" id="29529.SAMN04488122_6041"/>
<keyword evidence="2" id="KW-1185">Reference proteome</keyword>
<evidence type="ECO:0000313" key="2">
    <source>
        <dbReference type="Proteomes" id="UP000199310"/>
    </source>
</evidence>
<protein>
    <submittedName>
        <fullName evidence="1">2-haloacid dehalogenase</fullName>
    </submittedName>
</protein>
<dbReference type="CDD" id="cd02603">
    <property type="entry name" value="HAD_sEH-N_like"/>
    <property type="match status" value="1"/>
</dbReference>
<dbReference type="Proteomes" id="UP000199310">
    <property type="component" value="Unassembled WGS sequence"/>
</dbReference>
<dbReference type="SFLD" id="SFLDS00003">
    <property type="entry name" value="Haloacid_Dehalogenase"/>
    <property type="match status" value="1"/>
</dbReference>
<reference evidence="2" key="1">
    <citation type="submission" date="2016-10" db="EMBL/GenBank/DDBJ databases">
        <authorList>
            <person name="Varghese N."/>
            <person name="Submissions S."/>
        </authorList>
    </citation>
    <scope>NUCLEOTIDE SEQUENCE [LARGE SCALE GENOMIC DNA]</scope>
    <source>
        <strain evidence="2">DSM 3695</strain>
    </source>
</reference>
<dbReference type="PRINTS" id="PR00413">
    <property type="entry name" value="HADHALOGNASE"/>
</dbReference>
<proteinExistence type="predicted"/>
<dbReference type="PANTHER" id="PTHR43611">
    <property type="entry name" value="ALPHA-D-GLUCOSE 1-PHOSPHATE PHOSPHATASE"/>
    <property type="match status" value="1"/>
</dbReference>
<name>A0A1I0SE21_9BACT</name>
<dbReference type="PANTHER" id="PTHR43611:SF3">
    <property type="entry name" value="FLAVIN MONONUCLEOTIDE HYDROLASE 1, CHLOROPLATIC"/>
    <property type="match status" value="1"/>
</dbReference>
<dbReference type="InterPro" id="IPR036412">
    <property type="entry name" value="HAD-like_sf"/>
</dbReference>
<dbReference type="NCBIfam" id="TIGR01509">
    <property type="entry name" value="HAD-SF-IA-v3"/>
    <property type="match status" value="1"/>
</dbReference>
<dbReference type="RefSeq" id="WP_089902089.1">
    <property type="nucleotide sequence ID" value="NZ_FOJG01000002.1"/>
</dbReference>
<dbReference type="Gene3D" id="3.40.50.1000">
    <property type="entry name" value="HAD superfamily/HAD-like"/>
    <property type="match status" value="1"/>
</dbReference>
<dbReference type="SFLD" id="SFLDG01129">
    <property type="entry name" value="C1.5:_HAD__Beta-PGM__Phosphata"/>
    <property type="match status" value="1"/>
</dbReference>
<dbReference type="OrthoDB" id="9797415at2"/>
<dbReference type="InterPro" id="IPR023214">
    <property type="entry name" value="HAD_sf"/>
</dbReference>
<dbReference type="InterPro" id="IPR006439">
    <property type="entry name" value="HAD-SF_hydro_IA"/>
</dbReference>
<accession>A0A1I0SE21</accession>
<gene>
    <name evidence="1" type="ORF">SAMN04488122_6041</name>
</gene>
<dbReference type="AlphaFoldDB" id="A0A1I0SE21"/>